<dbReference type="NCBIfam" id="TIGR01961">
    <property type="entry name" value="NuoC_fam"/>
    <property type="match status" value="1"/>
</dbReference>
<name>A0A328ALR9_9CAUL</name>
<gene>
    <name evidence="3" type="primary">nuoC</name>
    <name evidence="7" type="ORF">DJ017_13140</name>
</gene>
<dbReference type="InterPro" id="IPR010218">
    <property type="entry name" value="NADH_DH_suC"/>
</dbReference>
<dbReference type="PROSITE" id="PS00542">
    <property type="entry name" value="COMPLEX1_30K"/>
    <property type="match status" value="1"/>
</dbReference>
<dbReference type="InterPro" id="IPR037232">
    <property type="entry name" value="NADH_quin_OxRdtase_su_C/D-like"/>
</dbReference>
<accession>A0A328ALR9</accession>
<dbReference type="GO" id="GO:0050136">
    <property type="term" value="F:NADH dehydrogenase (quinone) (non-electrogenic) activity"/>
    <property type="evidence" value="ECO:0007669"/>
    <property type="project" value="UniProtKB-UniRule"/>
</dbReference>
<dbReference type="RefSeq" id="WP_111529139.1">
    <property type="nucleotide sequence ID" value="NZ_JBHRSG010000003.1"/>
</dbReference>
<organism evidence="7 8">
    <name type="scientific">Phenylobacterium soli</name>
    <dbReference type="NCBI Taxonomy" id="2170551"/>
    <lineage>
        <taxon>Bacteria</taxon>
        <taxon>Pseudomonadati</taxon>
        <taxon>Pseudomonadota</taxon>
        <taxon>Alphaproteobacteria</taxon>
        <taxon>Caulobacterales</taxon>
        <taxon>Caulobacteraceae</taxon>
        <taxon>Phenylobacterium</taxon>
    </lineage>
</organism>
<keyword evidence="8" id="KW-1185">Reference proteome</keyword>
<dbReference type="PANTHER" id="PTHR10884:SF14">
    <property type="entry name" value="NADH DEHYDROGENASE [UBIQUINONE] IRON-SULFUR PROTEIN 3, MITOCHONDRIAL"/>
    <property type="match status" value="1"/>
</dbReference>
<dbReference type="GO" id="GO:0005886">
    <property type="term" value="C:plasma membrane"/>
    <property type="evidence" value="ECO:0007669"/>
    <property type="project" value="UniProtKB-SubCell"/>
</dbReference>
<comment type="caution">
    <text evidence="7">The sequence shown here is derived from an EMBL/GenBank/DDBJ whole genome shotgun (WGS) entry which is preliminary data.</text>
</comment>
<proteinExistence type="inferred from homology"/>
<dbReference type="HAMAP" id="MF_01357">
    <property type="entry name" value="NDH1_NuoC"/>
    <property type="match status" value="1"/>
</dbReference>
<comment type="subcellular location">
    <subcellularLocation>
        <location evidence="3">Cell membrane</location>
        <topology evidence="3">Peripheral membrane protein</topology>
        <orientation evidence="3">Cytoplasmic side</orientation>
    </subcellularLocation>
</comment>
<dbReference type="InterPro" id="IPR001268">
    <property type="entry name" value="NADH_UbQ_OxRdtase_30kDa_su"/>
</dbReference>
<dbReference type="InterPro" id="IPR020396">
    <property type="entry name" value="NADH_UbQ_OxRdtase_CS"/>
</dbReference>
<keyword evidence="3 4" id="KW-0520">NAD</keyword>
<comment type="subunit">
    <text evidence="3">NDH-1 is composed of 14 different subunits. Subunits NuoB, C, D, E, F, and G constitute the peripheral sector of the complex.</text>
</comment>
<dbReference type="AlphaFoldDB" id="A0A328ALR9"/>
<dbReference type="Gene3D" id="3.30.460.80">
    <property type="entry name" value="NADH:ubiquinone oxidoreductase, 30kDa subunit"/>
    <property type="match status" value="1"/>
</dbReference>
<keyword evidence="3" id="KW-0830">Ubiquinone</keyword>
<keyword evidence="2 3" id="KW-0813">Transport</keyword>
<keyword evidence="3" id="KW-0472">Membrane</keyword>
<feature type="domain" description="NADH:ubiquinone oxidoreductase 30kDa subunit" evidence="6">
    <location>
        <begin position="39"/>
        <end position="156"/>
    </location>
</feature>
<reference evidence="8" key="1">
    <citation type="submission" date="2018-05" db="EMBL/GenBank/DDBJ databases">
        <authorList>
            <person name="Li X."/>
        </authorList>
    </citation>
    <scope>NUCLEOTIDE SEQUENCE [LARGE SCALE GENOMIC DNA]</scope>
    <source>
        <strain evidence="8">LX32</strain>
    </source>
</reference>
<keyword evidence="3 4" id="KW-1278">Translocase</keyword>
<dbReference type="SUPFAM" id="SSF143243">
    <property type="entry name" value="Nqo5-like"/>
    <property type="match status" value="1"/>
</dbReference>
<dbReference type="OrthoDB" id="9803286at2"/>
<evidence type="ECO:0000256" key="2">
    <source>
        <dbReference type="ARBA" id="ARBA00022448"/>
    </source>
</evidence>
<dbReference type="GO" id="GO:0008137">
    <property type="term" value="F:NADH dehydrogenase (ubiquinone) activity"/>
    <property type="evidence" value="ECO:0007669"/>
    <property type="project" value="InterPro"/>
</dbReference>
<evidence type="ECO:0000313" key="8">
    <source>
        <dbReference type="Proteomes" id="UP000249254"/>
    </source>
</evidence>
<evidence type="ECO:0000259" key="6">
    <source>
        <dbReference type="Pfam" id="PF00329"/>
    </source>
</evidence>
<dbReference type="EC" id="7.1.1.-" evidence="3"/>
<dbReference type="Pfam" id="PF00329">
    <property type="entry name" value="Complex1_30kDa"/>
    <property type="match status" value="1"/>
</dbReference>
<evidence type="ECO:0000256" key="3">
    <source>
        <dbReference type="HAMAP-Rule" id="MF_01357"/>
    </source>
</evidence>
<comment type="catalytic activity">
    <reaction evidence="3 5">
        <text>a quinone + NADH + 5 H(+)(in) = a quinol + NAD(+) + 4 H(+)(out)</text>
        <dbReference type="Rhea" id="RHEA:57888"/>
        <dbReference type="ChEBI" id="CHEBI:15378"/>
        <dbReference type="ChEBI" id="CHEBI:24646"/>
        <dbReference type="ChEBI" id="CHEBI:57540"/>
        <dbReference type="ChEBI" id="CHEBI:57945"/>
        <dbReference type="ChEBI" id="CHEBI:132124"/>
    </reaction>
</comment>
<keyword evidence="7" id="KW-0560">Oxidoreductase</keyword>
<protein>
    <recommendedName>
        <fullName evidence="3">NADH-quinone oxidoreductase subunit C</fullName>
        <ecNumber evidence="3">7.1.1.-</ecNumber>
    </recommendedName>
    <alternativeName>
        <fullName evidence="3">NADH dehydrogenase I subunit C</fullName>
    </alternativeName>
    <alternativeName>
        <fullName evidence="3">NDH-1 subunit C</fullName>
    </alternativeName>
</protein>
<comment type="similarity">
    <text evidence="1 3 4">Belongs to the complex I 30 kDa subunit family.</text>
</comment>
<evidence type="ECO:0000256" key="4">
    <source>
        <dbReference type="RuleBase" id="RU003456"/>
    </source>
</evidence>
<dbReference type="EMBL" id="QFYQ01000001">
    <property type="protein sequence ID" value="RAK55391.1"/>
    <property type="molecule type" value="Genomic_DNA"/>
</dbReference>
<dbReference type="Proteomes" id="UP000249254">
    <property type="component" value="Unassembled WGS sequence"/>
</dbReference>
<dbReference type="GO" id="GO:0048038">
    <property type="term" value="F:quinone binding"/>
    <property type="evidence" value="ECO:0007669"/>
    <property type="project" value="UniProtKB-KW"/>
</dbReference>
<evidence type="ECO:0000256" key="1">
    <source>
        <dbReference type="ARBA" id="ARBA00007569"/>
    </source>
</evidence>
<sequence>MSWPLTSAELEALGQTLVANSAGALTSASVAFGELNLTAQEPRIVEALTYLRDSHAFQQLIDLTAVDYPERTRRFDVVYHLLSLTKNQRVRVKIEADEETAVPSVTGVYPCADWYEREAFDMYGVFFSGHPDLRRILTDYGFHGHPLRKDFPMTGYVELRYDDELKRVVYEPVRSVEWRNWDFLSPWEGMEKGFAPIPGDEKGVLEDKSGGKS</sequence>
<evidence type="ECO:0000256" key="5">
    <source>
        <dbReference type="RuleBase" id="RU003582"/>
    </source>
</evidence>
<comment type="function">
    <text evidence="3">NDH-1 shuttles electrons from NADH, via FMN and iron-sulfur (Fe-S) centers, to quinones in the respiratory chain. The immediate electron acceptor for the enzyme in this species is believed to be ubiquinone. Couples the redox reaction to proton translocation (for every two electrons transferred, four hydrogen ions are translocated across the cytoplasmic membrane), and thus conserves the redox energy in a proton gradient.</text>
</comment>
<dbReference type="PANTHER" id="PTHR10884">
    <property type="entry name" value="NADH DEHYDROGENASE UBIQUINONE IRON-SULFUR PROTEIN 3"/>
    <property type="match status" value="1"/>
</dbReference>
<keyword evidence="3 5" id="KW-0874">Quinone</keyword>
<evidence type="ECO:0000313" key="7">
    <source>
        <dbReference type="EMBL" id="RAK55391.1"/>
    </source>
</evidence>
<keyword evidence="3" id="KW-1003">Cell membrane</keyword>
<dbReference type="NCBIfam" id="NF004733">
    <property type="entry name" value="PRK06074.1-5"/>
    <property type="match status" value="1"/>
</dbReference>